<keyword evidence="1" id="KW-0472">Membrane</keyword>
<accession>A0ABU2FSC5</accession>
<organism evidence="2 3">
    <name type="scientific">Haloarcula onubensis</name>
    <dbReference type="NCBI Taxonomy" id="2950539"/>
    <lineage>
        <taxon>Archaea</taxon>
        <taxon>Methanobacteriati</taxon>
        <taxon>Methanobacteriota</taxon>
        <taxon>Stenosarchaea group</taxon>
        <taxon>Halobacteria</taxon>
        <taxon>Halobacteriales</taxon>
        <taxon>Haloarculaceae</taxon>
        <taxon>Haloarcula</taxon>
    </lineage>
</organism>
<name>A0ABU2FSC5_9EURY</name>
<evidence type="ECO:0000313" key="2">
    <source>
        <dbReference type="EMBL" id="MDS0283151.1"/>
    </source>
</evidence>
<dbReference type="InterPro" id="IPR055947">
    <property type="entry name" value="DUF7525"/>
</dbReference>
<comment type="caution">
    <text evidence="2">The sequence shown here is derived from an EMBL/GenBank/DDBJ whole genome shotgun (WGS) entry which is preliminary data.</text>
</comment>
<proteinExistence type="predicted"/>
<feature type="transmembrane region" description="Helical" evidence="1">
    <location>
        <begin position="53"/>
        <end position="74"/>
    </location>
</feature>
<dbReference type="RefSeq" id="WP_310900985.1">
    <property type="nucleotide sequence ID" value="NZ_JAMQOS010000004.1"/>
</dbReference>
<keyword evidence="1" id="KW-0812">Transmembrane</keyword>
<keyword evidence="3" id="KW-1185">Reference proteome</keyword>
<feature type="transmembrane region" description="Helical" evidence="1">
    <location>
        <begin position="12"/>
        <end position="33"/>
    </location>
</feature>
<dbReference type="Pfam" id="PF24369">
    <property type="entry name" value="DUF7525"/>
    <property type="match status" value="1"/>
</dbReference>
<evidence type="ECO:0000313" key="3">
    <source>
        <dbReference type="Proteomes" id="UP001268864"/>
    </source>
</evidence>
<protein>
    <submittedName>
        <fullName evidence="2">Uncharacterized protein</fullName>
    </submittedName>
</protein>
<dbReference type="EMBL" id="JAMQOS010000004">
    <property type="protein sequence ID" value="MDS0283151.1"/>
    <property type="molecule type" value="Genomic_DNA"/>
</dbReference>
<reference evidence="2 3" key="1">
    <citation type="submission" date="2022-06" db="EMBL/GenBank/DDBJ databases">
        <title>Halomicroarcula sp. a new haloarchaeum isolate from saline soil.</title>
        <authorList>
            <person name="Strakova D."/>
            <person name="Galisteo C."/>
            <person name="Sanchez-Porro C."/>
            <person name="Ventosa A."/>
        </authorList>
    </citation>
    <scope>NUCLEOTIDE SEQUENCE [LARGE SCALE GENOMIC DNA]</scope>
    <source>
        <strain evidence="2 3">S3CR25-11</strain>
    </source>
</reference>
<evidence type="ECO:0000256" key="1">
    <source>
        <dbReference type="SAM" id="Phobius"/>
    </source>
</evidence>
<gene>
    <name evidence="2" type="ORF">NDI86_13550</name>
</gene>
<sequence length="75" mass="7376">MTTESASDMGVGLGALFGVVAVVAAAVTAVNSYNYAVREAQGLDTAGLLTNSGVAFGVAMVAASLALVAIHVYAE</sequence>
<dbReference type="Proteomes" id="UP001268864">
    <property type="component" value="Unassembled WGS sequence"/>
</dbReference>
<keyword evidence="1" id="KW-1133">Transmembrane helix</keyword>